<dbReference type="PANTHER" id="PTHR30157:SF0">
    <property type="entry name" value="NADPH-DEPENDENT FERRIC-CHELATE REDUCTASE"/>
    <property type="match status" value="1"/>
</dbReference>
<reference evidence="3" key="1">
    <citation type="journal article" date="2014" name="Int. J. Syst. Evol. Microbiol.">
        <title>Complete genome sequence of Corynebacterium casei LMG S-19264T (=DSM 44701T), isolated from a smear-ripened cheese.</title>
        <authorList>
            <consortium name="US DOE Joint Genome Institute (JGI-PGF)"/>
            <person name="Walter F."/>
            <person name="Albersmeier A."/>
            <person name="Kalinowski J."/>
            <person name="Ruckert C."/>
        </authorList>
    </citation>
    <scope>NUCLEOTIDE SEQUENCE</scope>
    <source>
        <strain evidence="3">CCM 7684</strain>
    </source>
</reference>
<comment type="caution">
    <text evidence="3">The sequence shown here is derived from an EMBL/GenBank/DDBJ whole genome shotgun (WGS) entry which is preliminary data.</text>
</comment>
<organism evidence="3 4">
    <name type="scientific">Agaricicola taiwanensis</name>
    <dbReference type="NCBI Taxonomy" id="591372"/>
    <lineage>
        <taxon>Bacteria</taxon>
        <taxon>Pseudomonadati</taxon>
        <taxon>Pseudomonadota</taxon>
        <taxon>Alphaproteobacteria</taxon>
        <taxon>Rhodobacterales</taxon>
        <taxon>Paracoccaceae</taxon>
        <taxon>Agaricicola</taxon>
    </lineage>
</organism>
<evidence type="ECO:0000313" key="3">
    <source>
        <dbReference type="EMBL" id="GGE53963.1"/>
    </source>
</evidence>
<dbReference type="Proteomes" id="UP000602745">
    <property type="component" value="Unassembled WGS sequence"/>
</dbReference>
<keyword evidence="4" id="KW-1185">Reference proteome</keyword>
<dbReference type="InterPro" id="IPR039261">
    <property type="entry name" value="FNR_nucleotide-bd"/>
</dbReference>
<dbReference type="Gene3D" id="2.40.30.10">
    <property type="entry name" value="Translation factors"/>
    <property type="match status" value="1"/>
</dbReference>
<dbReference type="InterPro" id="IPR039374">
    <property type="entry name" value="SIP_fam"/>
</dbReference>
<protein>
    <submittedName>
        <fullName evidence="3">NADPH-dependent ferric siderophore reductase</fullName>
    </submittedName>
</protein>
<dbReference type="Pfam" id="PF09981">
    <property type="entry name" value="DUF2218"/>
    <property type="match status" value="1"/>
</dbReference>
<dbReference type="InterPro" id="IPR007037">
    <property type="entry name" value="SIP_rossman_dom"/>
</dbReference>
<proteinExistence type="inferred from homology"/>
<dbReference type="CDD" id="cd06193">
    <property type="entry name" value="siderophore_interacting"/>
    <property type="match status" value="1"/>
</dbReference>
<evidence type="ECO:0000259" key="2">
    <source>
        <dbReference type="PROSITE" id="PS51384"/>
    </source>
</evidence>
<dbReference type="PANTHER" id="PTHR30157">
    <property type="entry name" value="FERRIC REDUCTASE, NADPH-DEPENDENT"/>
    <property type="match status" value="1"/>
</dbReference>
<dbReference type="GO" id="GO:0016491">
    <property type="term" value="F:oxidoreductase activity"/>
    <property type="evidence" value="ECO:0007669"/>
    <property type="project" value="InterPro"/>
</dbReference>
<dbReference type="Pfam" id="PF08021">
    <property type="entry name" value="FAD_binding_9"/>
    <property type="match status" value="1"/>
</dbReference>
<evidence type="ECO:0000313" key="4">
    <source>
        <dbReference type="Proteomes" id="UP000602745"/>
    </source>
</evidence>
<dbReference type="Pfam" id="PF04954">
    <property type="entry name" value="SIP"/>
    <property type="match status" value="1"/>
</dbReference>
<dbReference type="InterPro" id="IPR017927">
    <property type="entry name" value="FAD-bd_FR_type"/>
</dbReference>
<dbReference type="InterPro" id="IPR014543">
    <property type="entry name" value="UCP028291"/>
</dbReference>
<dbReference type="Gene3D" id="3.40.50.80">
    <property type="entry name" value="Nucleotide-binding domain of ferredoxin-NADP reductase (FNR) module"/>
    <property type="match status" value="1"/>
</dbReference>
<dbReference type="SUPFAM" id="SSF63380">
    <property type="entry name" value="Riboflavin synthase domain-like"/>
    <property type="match status" value="1"/>
</dbReference>
<dbReference type="InterPro" id="IPR013113">
    <property type="entry name" value="SIP_FAD-bd"/>
</dbReference>
<dbReference type="PROSITE" id="PS51384">
    <property type="entry name" value="FAD_FR"/>
    <property type="match status" value="1"/>
</dbReference>
<accession>A0A8J3E0B8</accession>
<dbReference type="RefSeq" id="WP_188411011.1">
    <property type="nucleotide sequence ID" value="NZ_BMCP01000007.1"/>
</dbReference>
<dbReference type="InterPro" id="IPR017938">
    <property type="entry name" value="Riboflavin_synthase-like_b-brl"/>
</dbReference>
<sequence>MTFTATARVAGAADDTIIARTCEHLEEHDAEVTIRDGYGEARFPKGSASLRREGAELVLTATAPALDDLIELRGMLAFHVIEFSAAAPSIIWTGDGNDATTPPGFRLMTVRHAMEIGPRMRRVTLHGENLSRYATASDLHVKLLLPPDGVQPRWPSLKADGTIAWPEGEAKLAARKYTIRRIDVAAGEIDIDFVLHDHGGPGSRFGARARPGDVIGMTGPGGRSVGEADFYLLAGDETALPAIARIMEMLPPEARGVAMIEVEEPGDEQLIETRANIDLRWLHRSRGGSLARDVPDIALPQAKSFAWVGAEFGAFRELRRHFRAGIGLPRDQHLVVSYWRRGEVAH</sequence>
<name>A0A8J3E0B8_9RHOB</name>
<dbReference type="Gene3D" id="3.30.310.50">
    <property type="entry name" value="Alpha-D-phosphohexomutase, C-terminal domain"/>
    <property type="match status" value="1"/>
</dbReference>
<reference evidence="3" key="2">
    <citation type="submission" date="2020-09" db="EMBL/GenBank/DDBJ databases">
        <authorList>
            <person name="Sun Q."/>
            <person name="Sedlacek I."/>
        </authorList>
    </citation>
    <scope>NUCLEOTIDE SEQUENCE</scope>
    <source>
        <strain evidence="3">CCM 7684</strain>
    </source>
</reference>
<dbReference type="AlphaFoldDB" id="A0A8J3E0B8"/>
<evidence type="ECO:0000256" key="1">
    <source>
        <dbReference type="ARBA" id="ARBA00035644"/>
    </source>
</evidence>
<comment type="similarity">
    <text evidence="1">Belongs to the SIP oxidoreductase family.</text>
</comment>
<gene>
    <name evidence="3" type="ORF">GCM10007276_33850</name>
</gene>
<dbReference type="EMBL" id="BMCP01000007">
    <property type="protein sequence ID" value="GGE53963.1"/>
    <property type="molecule type" value="Genomic_DNA"/>
</dbReference>
<feature type="domain" description="FAD-binding FR-type" evidence="2">
    <location>
        <begin position="103"/>
        <end position="227"/>
    </location>
</feature>